<name>A0A6L8MPE9_9BURK</name>
<reference evidence="1 2" key="1">
    <citation type="submission" date="2019-12" db="EMBL/GenBank/DDBJ databases">
        <title>Novel species isolated from a subtropical stream in China.</title>
        <authorList>
            <person name="Lu H."/>
        </authorList>
    </citation>
    <scope>NUCLEOTIDE SEQUENCE [LARGE SCALE GENOMIC DNA]</scope>
    <source>
        <strain evidence="1 2">FT50W</strain>
    </source>
</reference>
<evidence type="ECO:0000313" key="1">
    <source>
        <dbReference type="EMBL" id="MYM83966.1"/>
    </source>
</evidence>
<accession>A0A6L8MPE9</accession>
<organism evidence="1 2">
    <name type="scientific">Duganella lactea</name>
    <dbReference type="NCBI Taxonomy" id="2692173"/>
    <lineage>
        <taxon>Bacteria</taxon>
        <taxon>Pseudomonadati</taxon>
        <taxon>Pseudomonadota</taxon>
        <taxon>Betaproteobacteria</taxon>
        <taxon>Burkholderiales</taxon>
        <taxon>Oxalobacteraceae</taxon>
        <taxon>Telluria group</taxon>
        <taxon>Duganella</taxon>
    </lineage>
</organism>
<proteinExistence type="predicted"/>
<dbReference type="AlphaFoldDB" id="A0A6L8MPE9"/>
<dbReference type="Proteomes" id="UP000474565">
    <property type="component" value="Unassembled WGS sequence"/>
</dbReference>
<dbReference type="EMBL" id="WWCP01000025">
    <property type="protein sequence ID" value="MYM83966.1"/>
    <property type="molecule type" value="Genomic_DNA"/>
</dbReference>
<protein>
    <submittedName>
        <fullName evidence="1">Uncharacterized protein</fullName>
    </submittedName>
</protein>
<gene>
    <name evidence="1" type="ORF">GTP44_18670</name>
</gene>
<comment type="caution">
    <text evidence="1">The sequence shown here is derived from an EMBL/GenBank/DDBJ whole genome shotgun (WGS) entry which is preliminary data.</text>
</comment>
<sequence>MTTTTTDKLPSISIDDLRVLSTQPGMLQVTIKKVSGYFMPIVRFVPPVGDTVLHGVITQGADVVATVDLDDALTALEELIGNKHSIVMPDTASTPILH</sequence>
<evidence type="ECO:0000313" key="2">
    <source>
        <dbReference type="Proteomes" id="UP000474565"/>
    </source>
</evidence>